<evidence type="ECO:0000313" key="4">
    <source>
        <dbReference type="Proteomes" id="UP001179181"/>
    </source>
</evidence>
<keyword evidence="1" id="KW-0597">Phosphoprotein</keyword>
<dbReference type="PROSITE" id="PS50110">
    <property type="entry name" value="RESPONSE_REGULATORY"/>
    <property type="match status" value="1"/>
</dbReference>
<protein>
    <submittedName>
        <fullName evidence="3">CheY-like chemotaxis protein</fullName>
    </submittedName>
</protein>
<dbReference type="RefSeq" id="WP_167272337.1">
    <property type="nucleotide sequence ID" value="NZ_JAASQJ010000003.1"/>
</dbReference>
<reference evidence="3 4" key="1">
    <citation type="submission" date="2020-03" db="EMBL/GenBank/DDBJ databases">
        <title>Genomic Encyclopedia of Type Strains, Phase IV (KMG-IV): sequencing the most valuable type-strain genomes for metagenomic binning, comparative biology and taxonomic classification.</title>
        <authorList>
            <person name="Goeker M."/>
        </authorList>
    </citation>
    <scope>NUCLEOTIDE SEQUENCE [LARGE SCALE GENOMIC DNA]</scope>
    <source>
        <strain evidence="3 4">DSM 102865</strain>
    </source>
</reference>
<keyword evidence="4" id="KW-1185">Reference proteome</keyword>
<dbReference type="EMBL" id="JAASQJ010000003">
    <property type="protein sequence ID" value="NIJ54336.1"/>
    <property type="molecule type" value="Genomic_DNA"/>
</dbReference>
<evidence type="ECO:0000256" key="1">
    <source>
        <dbReference type="PROSITE-ProRule" id="PRU00169"/>
    </source>
</evidence>
<gene>
    <name evidence="3" type="ORF">FHS68_003518</name>
</gene>
<dbReference type="PANTHER" id="PTHR44520">
    <property type="entry name" value="RESPONSE REGULATOR RCP1-RELATED"/>
    <property type="match status" value="1"/>
</dbReference>
<comment type="caution">
    <text evidence="3">The sequence shown here is derived from an EMBL/GenBank/DDBJ whole genome shotgun (WGS) entry which is preliminary data.</text>
</comment>
<dbReference type="Gene3D" id="3.40.50.2300">
    <property type="match status" value="1"/>
</dbReference>
<sequence>MLYQNVLLIDDDEDDQEIFLNALEKATHSVNCLAFDSAGEALNKLLRKEIRTDVIFLDLNMPLMNGQQFLSEIKRKELLRDIPVIILSTSSNVNVIELTKKLGAMDFITKPDRFEDLITVLKSIFTSA</sequence>
<dbReference type="SUPFAM" id="SSF52172">
    <property type="entry name" value="CheY-like"/>
    <property type="match status" value="1"/>
</dbReference>
<evidence type="ECO:0000259" key="2">
    <source>
        <dbReference type="PROSITE" id="PS50110"/>
    </source>
</evidence>
<proteinExistence type="predicted"/>
<dbReference type="Proteomes" id="UP001179181">
    <property type="component" value="Unassembled WGS sequence"/>
</dbReference>
<dbReference type="InterPro" id="IPR052893">
    <property type="entry name" value="TCS_response_regulator"/>
</dbReference>
<feature type="modified residue" description="4-aspartylphosphate" evidence="1">
    <location>
        <position position="58"/>
    </location>
</feature>
<dbReference type="PANTHER" id="PTHR44520:SF2">
    <property type="entry name" value="RESPONSE REGULATOR RCP1"/>
    <property type="match status" value="1"/>
</dbReference>
<name>A0ABX0UTR9_9BACT</name>
<dbReference type="InterPro" id="IPR001789">
    <property type="entry name" value="Sig_transdc_resp-reg_receiver"/>
</dbReference>
<feature type="domain" description="Response regulatory" evidence="2">
    <location>
        <begin position="5"/>
        <end position="125"/>
    </location>
</feature>
<accession>A0ABX0UTR9</accession>
<dbReference type="InterPro" id="IPR011006">
    <property type="entry name" value="CheY-like_superfamily"/>
</dbReference>
<organism evidence="3 4">
    <name type="scientific">Dyadobacter arcticus</name>
    <dbReference type="NCBI Taxonomy" id="1078754"/>
    <lineage>
        <taxon>Bacteria</taxon>
        <taxon>Pseudomonadati</taxon>
        <taxon>Bacteroidota</taxon>
        <taxon>Cytophagia</taxon>
        <taxon>Cytophagales</taxon>
        <taxon>Spirosomataceae</taxon>
        <taxon>Dyadobacter</taxon>
    </lineage>
</organism>
<dbReference type="Pfam" id="PF00072">
    <property type="entry name" value="Response_reg"/>
    <property type="match status" value="1"/>
</dbReference>
<dbReference type="SMART" id="SM00448">
    <property type="entry name" value="REC"/>
    <property type="match status" value="1"/>
</dbReference>
<evidence type="ECO:0000313" key="3">
    <source>
        <dbReference type="EMBL" id="NIJ54336.1"/>
    </source>
</evidence>